<evidence type="ECO:0000313" key="2">
    <source>
        <dbReference type="EMBL" id="CAI3995601.1"/>
    </source>
</evidence>
<protein>
    <submittedName>
        <fullName evidence="4">Ankyrin repeat domain-containing protein 50</fullName>
    </submittedName>
</protein>
<dbReference type="AlphaFoldDB" id="A0A9P1G141"/>
<dbReference type="EMBL" id="CAMXCT010002095">
    <property type="protein sequence ID" value="CAI3995601.1"/>
    <property type="molecule type" value="Genomic_DNA"/>
</dbReference>
<dbReference type="InterPro" id="IPR051553">
    <property type="entry name" value="Ran_GTPase-activating"/>
</dbReference>
<evidence type="ECO:0000256" key="1">
    <source>
        <dbReference type="SAM" id="MobiDB-lite"/>
    </source>
</evidence>
<evidence type="ECO:0000313" key="4">
    <source>
        <dbReference type="EMBL" id="CAL4782913.1"/>
    </source>
</evidence>
<dbReference type="Gene3D" id="2.160.20.20">
    <property type="match status" value="1"/>
</dbReference>
<reference evidence="2" key="1">
    <citation type="submission" date="2022-10" db="EMBL/GenBank/DDBJ databases">
        <authorList>
            <person name="Chen Y."/>
            <person name="Dougan E. K."/>
            <person name="Chan C."/>
            <person name="Rhodes N."/>
            <person name="Thang M."/>
        </authorList>
    </citation>
    <scope>NUCLEOTIDE SEQUENCE</scope>
</reference>
<dbReference type="EMBL" id="CAMXCT020002095">
    <property type="protein sequence ID" value="CAL1148976.1"/>
    <property type="molecule type" value="Genomic_DNA"/>
</dbReference>
<feature type="compositionally biased region" description="Basic and acidic residues" evidence="1">
    <location>
        <begin position="448"/>
        <end position="463"/>
    </location>
</feature>
<comment type="caution">
    <text evidence="2">The sequence shown here is derived from an EMBL/GenBank/DDBJ whole genome shotgun (WGS) entry which is preliminary data.</text>
</comment>
<reference evidence="3" key="2">
    <citation type="submission" date="2024-04" db="EMBL/GenBank/DDBJ databases">
        <authorList>
            <person name="Chen Y."/>
            <person name="Shah S."/>
            <person name="Dougan E. K."/>
            <person name="Thang M."/>
            <person name="Chan C."/>
        </authorList>
    </citation>
    <scope>NUCLEOTIDE SEQUENCE [LARGE SCALE GENOMIC DNA]</scope>
</reference>
<organism evidence="2">
    <name type="scientific">Cladocopium goreaui</name>
    <dbReference type="NCBI Taxonomy" id="2562237"/>
    <lineage>
        <taxon>Eukaryota</taxon>
        <taxon>Sar</taxon>
        <taxon>Alveolata</taxon>
        <taxon>Dinophyceae</taxon>
        <taxon>Suessiales</taxon>
        <taxon>Symbiodiniaceae</taxon>
        <taxon>Cladocopium</taxon>
    </lineage>
</organism>
<name>A0A9P1G141_9DINO</name>
<dbReference type="Proteomes" id="UP001152797">
    <property type="component" value="Unassembled WGS sequence"/>
</dbReference>
<sequence>MGRPAAEVPTPHSPMQWQRDMAFATISVSGTSPATATWSRCSCSWPSLALQLKHYQKLSGSKWTAPTCQKEEKKSAFQLTEDDARLKRVAMRLGEDGQGTPSHLIKGLCARGRRGGAEPSGCAALRARREAGHGHNWLGGEGRIAPGAAPPLGAYALRGLLGAAGLPLPEKFAFAQHLQNAKRTARWKVVELKTITKVQTKDWLQNGLKVLFNLLTLSCRNQSPDDPALMFLQELGTLRFLSALLLADVELPEPIVLFNLLTSSCRNQSPDDPALMSASGALQLADVELPEPIARRPSPHVLFNLLTSSCRNQSPDDPALMFLQVLFNLLTSSCRSQATDDPAQSRKEQGRNSVAEQLVDVVSITDGAFAALTANGACVTWGSFGAGGDCREVAEQLRSGVTSISSTASAFAALKDTGAVVTWGDAEKGGRMEVTWGPPTDEEECSDDGCHEDGESEDHGETYSVEDRLSSGVLAVVGSDNVFAALKDTGEVVAWGCAPDGAHLKEDVKRKLSEGAPIKSISAATTTFAALKEDGRVVPWGVIADFGNGFLLDKVEDQLTDVVSVPNMPTENVWGMFAIKKTGEVVPIGTIANPPDHIIEDEFRSGVVDVVGNGNSFALLKRTLFITMIPAAKSGAPQSLDRCFKTGDDRLKKKHAVDFLGSPDVYNVRWEICCVLQRRGSLGRRGDSEVVAYRPELPPQLTVEAPPCRQVEVQELCRLAGWAMMGEVKLEAQECSLGGEEISLHVTDIAPRGRFRGRSGARRGKGASSAKCALQGPEEVTALEVENARLAFFNASARKDGGAISAGRGGLKLQNSSVQVVSSNATRGGAIAVSSRGVLRCEGSTIVTERSYARMDGGSIFAKNVRLENSSVEISYAWARNGGGILADMLVARSSSLSISNAFAYGHGGATYSHKRLVLIDSRLHGQSLDASQTLASKGGGIYAFHLELRNSSVEIDDAASGFDGSCIHAVRSMTVRGSAVHLSGCRAKSQAALHVGGDLQMVNSSMTCHNSSAQSSGALHAEKVFLNSSSMKMTQIRSQVPPVTLEVSIFKMTGSALSLLGTGGHQGFSAIELSPNADENRSFDMSQ</sequence>
<dbReference type="PANTHER" id="PTHR45982:SF1">
    <property type="entry name" value="REGULATOR OF CHROMOSOME CONDENSATION"/>
    <property type="match status" value="1"/>
</dbReference>
<feature type="non-terminal residue" evidence="2">
    <location>
        <position position="1"/>
    </location>
</feature>
<keyword evidence="5" id="KW-1185">Reference proteome</keyword>
<evidence type="ECO:0000313" key="5">
    <source>
        <dbReference type="Proteomes" id="UP001152797"/>
    </source>
</evidence>
<dbReference type="PANTHER" id="PTHR45982">
    <property type="entry name" value="REGULATOR OF CHROMOSOME CONDENSATION"/>
    <property type="match status" value="1"/>
</dbReference>
<dbReference type="EMBL" id="CAMXCT030002095">
    <property type="protein sequence ID" value="CAL4782913.1"/>
    <property type="molecule type" value="Genomic_DNA"/>
</dbReference>
<accession>A0A9P1G141</accession>
<dbReference type="InterPro" id="IPR009091">
    <property type="entry name" value="RCC1/BLIP-II"/>
</dbReference>
<dbReference type="OrthoDB" id="434339at2759"/>
<feature type="region of interest" description="Disordered" evidence="1">
    <location>
        <begin position="430"/>
        <end position="463"/>
    </location>
</feature>
<dbReference type="InterPro" id="IPR012332">
    <property type="entry name" value="Autotransporter_pectin_lyase_C"/>
</dbReference>
<dbReference type="SUPFAM" id="SSF50985">
    <property type="entry name" value="RCC1/BLIP-II"/>
    <property type="match status" value="1"/>
</dbReference>
<evidence type="ECO:0000313" key="3">
    <source>
        <dbReference type="EMBL" id="CAL1148976.1"/>
    </source>
</evidence>
<proteinExistence type="predicted"/>
<dbReference type="Gene3D" id="2.130.10.30">
    <property type="entry name" value="Regulator of chromosome condensation 1/beta-lactamase-inhibitor protein II"/>
    <property type="match status" value="1"/>
</dbReference>
<gene>
    <name evidence="2" type="ORF">C1SCF055_LOCUS22138</name>
</gene>